<organism evidence="3 4">
    <name type="scientific">Henningerozyma blattae (strain ATCC 34711 / CBS 6284 / DSM 70876 / NBRC 10599 / NRRL Y-10934 / UCD 77-7)</name>
    <name type="common">Yeast</name>
    <name type="synonym">Tetrapisispora blattae</name>
    <dbReference type="NCBI Taxonomy" id="1071380"/>
    <lineage>
        <taxon>Eukaryota</taxon>
        <taxon>Fungi</taxon>
        <taxon>Dikarya</taxon>
        <taxon>Ascomycota</taxon>
        <taxon>Saccharomycotina</taxon>
        <taxon>Saccharomycetes</taxon>
        <taxon>Saccharomycetales</taxon>
        <taxon>Saccharomycetaceae</taxon>
        <taxon>Henningerozyma</taxon>
    </lineage>
</organism>
<dbReference type="HOGENOM" id="CLU_116422_0_0_1"/>
<dbReference type="FunCoup" id="I2H837">
    <property type="interactions" value="78"/>
</dbReference>
<dbReference type="OMA" id="ECRANRQ"/>
<dbReference type="GeneID" id="14497696"/>
<dbReference type="OrthoDB" id="4031914at2759"/>
<dbReference type="KEGG" id="tbl:TBLA_0H02550"/>
<dbReference type="GO" id="GO:0000321">
    <property type="term" value="P:re-entry into mitotic cell cycle after pheromone arrest"/>
    <property type="evidence" value="ECO:0007669"/>
    <property type="project" value="EnsemblFungi"/>
</dbReference>
<protein>
    <submittedName>
        <fullName evidence="3">Uncharacterized protein</fullName>
    </submittedName>
</protein>
<dbReference type="RefSeq" id="XP_004182058.1">
    <property type="nucleotide sequence ID" value="XM_004182010.1"/>
</dbReference>
<evidence type="ECO:0000256" key="2">
    <source>
        <dbReference type="SAM" id="MobiDB-lite"/>
    </source>
</evidence>
<dbReference type="GO" id="GO:0000137">
    <property type="term" value="C:Golgi cis cisterna"/>
    <property type="evidence" value="ECO:0007669"/>
    <property type="project" value="EnsemblFungi"/>
</dbReference>
<dbReference type="EMBL" id="HE806323">
    <property type="protein sequence ID" value="CCH62539.1"/>
    <property type="molecule type" value="Genomic_DNA"/>
</dbReference>
<feature type="region of interest" description="Disordered" evidence="2">
    <location>
        <begin position="42"/>
        <end position="82"/>
    </location>
</feature>
<keyword evidence="4" id="KW-1185">Reference proteome</keyword>
<keyword evidence="1" id="KW-0175">Coiled coil</keyword>
<name>I2H837_HENB6</name>
<dbReference type="InParanoid" id="I2H837"/>
<accession>I2H837</accession>
<evidence type="ECO:0000313" key="4">
    <source>
        <dbReference type="Proteomes" id="UP000002866"/>
    </source>
</evidence>
<evidence type="ECO:0000256" key="1">
    <source>
        <dbReference type="SAM" id="Coils"/>
    </source>
</evidence>
<reference evidence="3 4" key="1">
    <citation type="journal article" date="2011" name="Proc. Natl. Acad. Sci. U.S.A.">
        <title>Evolutionary erosion of yeast sex chromosomes by mating-type switching accidents.</title>
        <authorList>
            <person name="Gordon J.L."/>
            <person name="Armisen D."/>
            <person name="Proux-Wera E."/>
            <person name="Oheigeartaigh S.S."/>
            <person name="Byrne K.P."/>
            <person name="Wolfe K.H."/>
        </authorList>
    </citation>
    <scope>NUCLEOTIDE SEQUENCE [LARGE SCALE GENOMIC DNA]</scope>
    <source>
        <strain evidence="4">ATCC 34711 / CBS 6284 / DSM 70876 / NBRC 10599 / NRRL Y-10934 / UCD 77-7</strain>
    </source>
</reference>
<dbReference type="eggNOG" id="ENOG502S56F">
    <property type="taxonomic scope" value="Eukaryota"/>
</dbReference>
<dbReference type="Proteomes" id="UP000002866">
    <property type="component" value="Chromosome 8"/>
</dbReference>
<dbReference type="STRING" id="1071380.I2H837"/>
<feature type="compositionally biased region" description="Acidic residues" evidence="2">
    <location>
        <begin position="63"/>
        <end position="75"/>
    </location>
</feature>
<gene>
    <name evidence="3" type="primary">TBLA0H02550</name>
    <name evidence="3" type="ORF">TBLA_0H02550</name>
</gene>
<proteinExistence type="predicted"/>
<feature type="coiled-coil region" evidence="1">
    <location>
        <begin position="153"/>
        <end position="212"/>
    </location>
</feature>
<evidence type="ECO:0000313" key="3">
    <source>
        <dbReference type="EMBL" id="CCH62539.1"/>
    </source>
</evidence>
<sequence>MSNNDNFEYILQITKSLTSECRGSRQETDRIETLIKKLPKNEIKGKDNNDQNNNNTNSKESCNEDETAIQTDDESDNKKDEMIQEDEIDRLIKENYRLIYKVENIEYINKKIWKLISHINDNLVLIKNFIIDENLQRSIKIDNFIFSSIDYPIKELNENMIRLENDNLITQDKIDIVVNKLQECMSHIKIDKVNDTEEYINIQNDLETLRNNYDINISWSS</sequence>
<dbReference type="AlphaFoldDB" id="I2H837"/>
<dbReference type="GO" id="GO:0005783">
    <property type="term" value="C:endoplasmic reticulum"/>
    <property type="evidence" value="ECO:0007669"/>
    <property type="project" value="EnsemblFungi"/>
</dbReference>